<dbReference type="AlphaFoldDB" id="A0A0D1DV29"/>
<protein>
    <recommendedName>
        <fullName evidence="3">CCHC-type domain-containing protein</fullName>
    </recommendedName>
</protein>
<dbReference type="VEuPathDB" id="FungiDB:UMAG_10485"/>
<evidence type="ECO:0008006" key="3">
    <source>
        <dbReference type="Google" id="ProtNLM"/>
    </source>
</evidence>
<dbReference type="InParanoid" id="A0A0D1DV29"/>
<evidence type="ECO:0000313" key="1">
    <source>
        <dbReference type="EMBL" id="KIS68104.1"/>
    </source>
</evidence>
<dbReference type="Proteomes" id="UP000000561">
    <property type="component" value="Chromosome 10"/>
</dbReference>
<dbReference type="OrthoDB" id="10464517at2759"/>
<evidence type="ECO:0000313" key="2">
    <source>
        <dbReference type="Proteomes" id="UP000000561"/>
    </source>
</evidence>
<accession>A0A0D1DV29</accession>
<organism evidence="1 2">
    <name type="scientific">Mycosarcoma maydis</name>
    <name type="common">Corn smut fungus</name>
    <name type="synonym">Ustilago maydis</name>
    <dbReference type="NCBI Taxonomy" id="5270"/>
    <lineage>
        <taxon>Eukaryota</taxon>
        <taxon>Fungi</taxon>
        <taxon>Dikarya</taxon>
        <taxon>Basidiomycota</taxon>
        <taxon>Ustilaginomycotina</taxon>
        <taxon>Ustilaginomycetes</taxon>
        <taxon>Ustilaginales</taxon>
        <taxon>Ustilaginaceae</taxon>
        <taxon>Mycosarcoma</taxon>
    </lineage>
</organism>
<dbReference type="RefSeq" id="XP_011390309.1">
    <property type="nucleotide sequence ID" value="XM_011392007.1"/>
</dbReference>
<proteinExistence type="predicted"/>
<keyword evidence="2" id="KW-1185">Reference proteome</keyword>
<gene>
    <name evidence="1" type="ORF">UMAG_10485</name>
</gene>
<dbReference type="KEGG" id="uma:UMAG_10485"/>
<name>A0A0D1DV29_MYCMD</name>
<dbReference type="EMBL" id="CM003149">
    <property type="protein sequence ID" value="KIS68104.1"/>
    <property type="molecule type" value="Genomic_DNA"/>
</dbReference>
<dbReference type="GeneID" id="23566513"/>
<sequence length="131" mass="14797">MDSFRYKTLMRALLSDRNALFTAIFIVYQGRNGIDTYLHHTVASVAEVLRECSTLAAENAPVKTLTTLDDSKLVTLRYLMNCWACDQLGRAANSCPDDEAHARWKQNKAKLPPKIRANIYVVLPRAKVRSV</sequence>
<reference evidence="1 2" key="1">
    <citation type="journal article" date="2006" name="Nature">
        <title>Insights from the genome of the biotrophic fungal plant pathogen Ustilago maydis.</title>
        <authorList>
            <person name="Kamper J."/>
            <person name="Kahmann R."/>
            <person name="Bolker M."/>
            <person name="Ma L.J."/>
            <person name="Brefort T."/>
            <person name="Saville B.J."/>
            <person name="Banuett F."/>
            <person name="Kronstad J.W."/>
            <person name="Gold S.E."/>
            <person name="Muller O."/>
            <person name="Perlin M.H."/>
            <person name="Wosten H.A."/>
            <person name="de Vries R."/>
            <person name="Ruiz-Herrera J."/>
            <person name="Reynaga-Pena C.G."/>
            <person name="Snetselaar K."/>
            <person name="McCann M."/>
            <person name="Perez-Martin J."/>
            <person name="Feldbrugge M."/>
            <person name="Basse C.W."/>
            <person name="Steinberg G."/>
            <person name="Ibeas J.I."/>
            <person name="Holloman W."/>
            <person name="Guzman P."/>
            <person name="Farman M."/>
            <person name="Stajich J.E."/>
            <person name="Sentandreu R."/>
            <person name="Gonzalez-Prieto J.M."/>
            <person name="Kennell J.C."/>
            <person name="Molina L."/>
            <person name="Schirawski J."/>
            <person name="Mendoza-Mendoza A."/>
            <person name="Greilinger D."/>
            <person name="Munch K."/>
            <person name="Rossel N."/>
            <person name="Scherer M."/>
            <person name="Vranes M."/>
            <person name="Ladendorf O."/>
            <person name="Vincon V."/>
            <person name="Fuchs U."/>
            <person name="Sandrock B."/>
            <person name="Meng S."/>
            <person name="Ho E.C."/>
            <person name="Cahill M.J."/>
            <person name="Boyce K.J."/>
            <person name="Klose J."/>
            <person name="Klosterman S.J."/>
            <person name="Deelstra H.J."/>
            <person name="Ortiz-Castellanos L."/>
            <person name="Li W."/>
            <person name="Sanchez-Alonso P."/>
            <person name="Schreier P.H."/>
            <person name="Hauser-Hahn I."/>
            <person name="Vaupel M."/>
            <person name="Koopmann E."/>
            <person name="Friedrich G."/>
            <person name="Voss H."/>
            <person name="Schluter T."/>
            <person name="Margolis J."/>
            <person name="Platt D."/>
            <person name="Swimmer C."/>
            <person name="Gnirke A."/>
            <person name="Chen F."/>
            <person name="Vysotskaia V."/>
            <person name="Mannhaupt G."/>
            <person name="Guldener U."/>
            <person name="Munsterkotter M."/>
            <person name="Haase D."/>
            <person name="Oesterheld M."/>
            <person name="Mewes H.W."/>
            <person name="Mauceli E.W."/>
            <person name="DeCaprio D."/>
            <person name="Wade C.M."/>
            <person name="Butler J."/>
            <person name="Young S."/>
            <person name="Jaffe D.B."/>
            <person name="Calvo S."/>
            <person name="Nusbaum C."/>
            <person name="Galagan J."/>
            <person name="Birren B.W."/>
        </authorList>
    </citation>
    <scope>NUCLEOTIDE SEQUENCE [LARGE SCALE GENOMIC DNA]</scope>
    <source>
        <strain evidence="2">DSM 14603 / FGSC 9021 / UM521</strain>
    </source>
</reference>